<keyword evidence="5" id="KW-1185">Reference proteome</keyword>
<reference evidence="4 5" key="1">
    <citation type="submission" date="2020-10" db="EMBL/GenBank/DDBJ databases">
        <title>Complete genome sequence of Paludibaculum fermentans P105T, a facultatively anaerobic acidobacterium capable of dissimilatory Fe(III) reduction.</title>
        <authorList>
            <person name="Dedysh S.N."/>
            <person name="Beletsky A.V."/>
            <person name="Kulichevskaya I.S."/>
            <person name="Mardanov A.V."/>
            <person name="Ravin N.V."/>
        </authorList>
    </citation>
    <scope>NUCLEOTIDE SEQUENCE [LARGE SCALE GENOMIC DNA]</scope>
    <source>
        <strain evidence="4 5">P105</strain>
    </source>
</reference>
<dbReference type="InterPro" id="IPR000683">
    <property type="entry name" value="Gfo/Idh/MocA-like_OxRdtase_N"/>
</dbReference>
<dbReference type="InterPro" id="IPR036291">
    <property type="entry name" value="NAD(P)-bd_dom_sf"/>
</dbReference>
<organism evidence="4 5">
    <name type="scientific">Paludibaculum fermentans</name>
    <dbReference type="NCBI Taxonomy" id="1473598"/>
    <lineage>
        <taxon>Bacteria</taxon>
        <taxon>Pseudomonadati</taxon>
        <taxon>Acidobacteriota</taxon>
        <taxon>Terriglobia</taxon>
        <taxon>Bryobacterales</taxon>
        <taxon>Bryobacteraceae</taxon>
        <taxon>Paludibaculum</taxon>
    </lineage>
</organism>
<dbReference type="KEGG" id="pfer:IRI77_21700"/>
<evidence type="ECO:0000313" key="5">
    <source>
        <dbReference type="Proteomes" id="UP000593892"/>
    </source>
</evidence>
<protein>
    <submittedName>
        <fullName evidence="4">Gfo/Idh/MocA family oxidoreductase</fullName>
    </submittedName>
</protein>
<accession>A0A7S7NKS7</accession>
<evidence type="ECO:0000313" key="4">
    <source>
        <dbReference type="EMBL" id="QOY85437.1"/>
    </source>
</evidence>
<proteinExistence type="predicted"/>
<dbReference type="Proteomes" id="UP000593892">
    <property type="component" value="Chromosome"/>
</dbReference>
<evidence type="ECO:0000256" key="1">
    <source>
        <dbReference type="SAM" id="MobiDB-lite"/>
    </source>
</evidence>
<dbReference type="PANTHER" id="PTHR43818:SF10">
    <property type="entry name" value="NADH-DEPENDENT DEHYDROGENASE-RELATED"/>
    <property type="match status" value="1"/>
</dbReference>
<dbReference type="PANTHER" id="PTHR43818">
    <property type="entry name" value="BCDNA.GH03377"/>
    <property type="match status" value="1"/>
</dbReference>
<dbReference type="InterPro" id="IPR050463">
    <property type="entry name" value="Gfo/Idh/MocA_oxidrdct_glycsds"/>
</dbReference>
<dbReference type="Pfam" id="PF19051">
    <property type="entry name" value="GFO_IDH_MocA_C2"/>
    <property type="match status" value="1"/>
</dbReference>
<dbReference type="GO" id="GO:0000166">
    <property type="term" value="F:nucleotide binding"/>
    <property type="evidence" value="ECO:0007669"/>
    <property type="project" value="InterPro"/>
</dbReference>
<dbReference type="SUPFAM" id="SSF51735">
    <property type="entry name" value="NAD(P)-binding Rossmann-fold domains"/>
    <property type="match status" value="1"/>
</dbReference>
<dbReference type="Pfam" id="PF01408">
    <property type="entry name" value="GFO_IDH_MocA"/>
    <property type="match status" value="1"/>
</dbReference>
<feature type="compositionally biased region" description="Gly residues" evidence="1">
    <location>
        <begin position="353"/>
        <end position="371"/>
    </location>
</feature>
<evidence type="ECO:0000259" key="3">
    <source>
        <dbReference type="Pfam" id="PF19051"/>
    </source>
</evidence>
<feature type="region of interest" description="Disordered" evidence="1">
    <location>
        <begin position="346"/>
        <end position="376"/>
    </location>
</feature>
<dbReference type="Gene3D" id="3.40.50.720">
    <property type="entry name" value="NAD(P)-binding Rossmann-like Domain"/>
    <property type="match status" value="1"/>
</dbReference>
<evidence type="ECO:0000259" key="2">
    <source>
        <dbReference type="Pfam" id="PF01408"/>
    </source>
</evidence>
<gene>
    <name evidence="4" type="ORF">IRI77_21700</name>
</gene>
<dbReference type="InterPro" id="IPR043906">
    <property type="entry name" value="Gfo/Idh/MocA_OxRdtase_bact_C"/>
</dbReference>
<dbReference type="RefSeq" id="WP_194447107.1">
    <property type="nucleotide sequence ID" value="NZ_CP063849.1"/>
</dbReference>
<feature type="domain" description="Gfo/Idh/MocA-like oxidoreductase N-terminal" evidence="2">
    <location>
        <begin position="42"/>
        <end position="159"/>
    </location>
</feature>
<dbReference type="EMBL" id="CP063849">
    <property type="protein sequence ID" value="QOY85437.1"/>
    <property type="molecule type" value="Genomic_DNA"/>
</dbReference>
<name>A0A7S7NKS7_PALFE</name>
<sequence>MAHTRRHFFYGALLAGAVPTAGFGSVASMKFAGYKSPNEKLNFAAIGSGGQGASNLGAAAPTENIVALCDVDDRRAAPSFNRYPTATKYKDFRQMLDKEAKNIDSVIVATPDHMHATAAIWCMERGKNVYVQKPLVRTIWEARQLRAAAAKYGVATQMGNQGYSNEGTRQCAEIVWNGDIGAVSEVHAWSDRPLWPQGLTEIPKEEPVPATLDWDLWLGPAEKRPFTAGGATEPDRWGGFFYQPFNWRGFYDFGCGALGDMACHILGAPNMALHLSKRKIVGVECIKKEGTSPFMFPKVSVIRYDFAAYGDMPALKIFWYDGLKQNPTVPGVPEGEWIGDPPSIVRNQPAGAPGAGGPGGPGARRPGGGPGMMRPAGNDFHSPGRVFNYDDFKAMKDPEAKLRFPTPDGSVFLGDKGVLTTGTYGEVTRLLPVEKMKDYQMPAPLLTRSPGHMRDFIRACKGGDPACSNFDVAAPFVEWMLLGVIALRHEGKLEYDPDKMRITNNVEANKLLKPVFRKGWEFHTVKS</sequence>
<feature type="domain" description="Gfo/Idh/MocA-like oxidoreductase bacterial type C-terminal" evidence="3">
    <location>
        <begin position="192"/>
        <end position="268"/>
    </location>
</feature>
<dbReference type="AlphaFoldDB" id="A0A7S7NKS7"/>